<evidence type="ECO:0008006" key="3">
    <source>
        <dbReference type="Google" id="ProtNLM"/>
    </source>
</evidence>
<proteinExistence type="predicted"/>
<organism evidence="1 2">
    <name type="scientific">Leptidea sinapis</name>
    <dbReference type="NCBI Taxonomy" id="189913"/>
    <lineage>
        <taxon>Eukaryota</taxon>
        <taxon>Metazoa</taxon>
        <taxon>Ecdysozoa</taxon>
        <taxon>Arthropoda</taxon>
        <taxon>Hexapoda</taxon>
        <taxon>Insecta</taxon>
        <taxon>Pterygota</taxon>
        <taxon>Neoptera</taxon>
        <taxon>Endopterygota</taxon>
        <taxon>Lepidoptera</taxon>
        <taxon>Glossata</taxon>
        <taxon>Ditrysia</taxon>
        <taxon>Papilionoidea</taxon>
        <taxon>Pieridae</taxon>
        <taxon>Dismorphiinae</taxon>
        <taxon>Leptidea</taxon>
    </lineage>
</organism>
<evidence type="ECO:0000313" key="1">
    <source>
        <dbReference type="EMBL" id="VVC91405.1"/>
    </source>
</evidence>
<dbReference type="Proteomes" id="UP000324832">
    <property type="component" value="Unassembled WGS sequence"/>
</dbReference>
<sequence length="157" mass="17539">MWVFNQFVNKIPYSKLNQNFDGICSGVILKSTTSWSSTKSVFVVEMQIYPQRTCEQLLLRSCEQYYSSESIPTLSSTETEGAGLVCFQTGDPAEHETDGVLVGVTSLMNKNLPNLHTRIGLFHDWVTNAATGHNCNALCIVLIIDCAICMFVNRLFM</sequence>
<dbReference type="EMBL" id="FZQP02001048">
    <property type="protein sequence ID" value="VVC91405.1"/>
    <property type="molecule type" value="Genomic_DNA"/>
</dbReference>
<gene>
    <name evidence="1" type="ORF">LSINAPIS_LOCUS4079</name>
</gene>
<dbReference type="SUPFAM" id="SSF50494">
    <property type="entry name" value="Trypsin-like serine proteases"/>
    <property type="match status" value="1"/>
</dbReference>
<accession>A0A5E4PZE7</accession>
<dbReference type="InterPro" id="IPR009003">
    <property type="entry name" value="Peptidase_S1_PA"/>
</dbReference>
<name>A0A5E4PZE7_9NEOP</name>
<protein>
    <recommendedName>
        <fullName evidence="3">Peptidase S1 domain-containing protein</fullName>
    </recommendedName>
</protein>
<feature type="non-terminal residue" evidence="1">
    <location>
        <position position="157"/>
    </location>
</feature>
<reference evidence="1 2" key="1">
    <citation type="submission" date="2017-07" db="EMBL/GenBank/DDBJ databases">
        <authorList>
            <person name="Talla V."/>
            <person name="Backstrom N."/>
        </authorList>
    </citation>
    <scope>NUCLEOTIDE SEQUENCE [LARGE SCALE GENOMIC DNA]</scope>
</reference>
<keyword evidence="2" id="KW-1185">Reference proteome</keyword>
<dbReference type="AlphaFoldDB" id="A0A5E4PZE7"/>
<evidence type="ECO:0000313" key="2">
    <source>
        <dbReference type="Proteomes" id="UP000324832"/>
    </source>
</evidence>